<dbReference type="OrthoDB" id="444468at2759"/>
<sequence length="528" mass="59084">MGKDETAIPVKGDGKVKTETAAAVIDLDDDDDDVECSIVPVTVVKNIKSEIVKREKVKAERIDVKQKKHKKVKVKKEKKNQDADEKTKRSRSRNKEKDKGKEKDRGKEKKSKKAESDSDSSDSSEESSVSQDTLYKRIKPYTKVMLINLVRKAELNGMQGQVVHPSVAVCPCPPGCVLVRLETGREIAVKPPNVQVLNAFHRAPQQTALSQDQRLKQVLKTIKANVDTVMDWTSVDPEHICQNAGPKESERACPSWEGGPNGLASDTAGLFCVRNSIYRFEFFPPEGRNPKAYQDALLAFQPGDVCTVFTPDDTHFEICKAALERGLHVLVTKPMVKSLTEHQELVRIAKEKGVLLQIEVHKRFDPIYNDARQRIQDLGDFGYFSSYMSQPKMQLETFRDWAGISSDISFYLNSHHVDFHVWAMQGIAKPVSVYATASTGVAEKILGRPCEDTITLNVTWQNHSGSVGHGLYTSSWVASKSDVHSQQRFFCQMSTAEVTVDQAHRGYFVAEDGVGFNSCNPLYIRNKP</sequence>
<dbReference type="GO" id="GO:0016491">
    <property type="term" value="F:oxidoreductase activity"/>
    <property type="evidence" value="ECO:0007669"/>
    <property type="project" value="TreeGrafter"/>
</dbReference>
<evidence type="ECO:0000313" key="4">
    <source>
        <dbReference type="Proteomes" id="UP000654075"/>
    </source>
</evidence>
<dbReference type="EMBL" id="CAJNNV010002272">
    <property type="protein sequence ID" value="CAE8586911.1"/>
    <property type="molecule type" value="Genomic_DNA"/>
</dbReference>
<dbReference type="SUPFAM" id="SSF51735">
    <property type="entry name" value="NAD(P)-binding Rossmann-fold domains"/>
    <property type="match status" value="1"/>
</dbReference>
<comment type="caution">
    <text evidence="3">The sequence shown here is derived from an EMBL/GenBank/DDBJ whole genome shotgun (WGS) entry which is preliminary data.</text>
</comment>
<dbReference type="Proteomes" id="UP000654075">
    <property type="component" value="Unassembled WGS sequence"/>
</dbReference>
<dbReference type="InterPro" id="IPR036291">
    <property type="entry name" value="NAD(P)-bd_dom_sf"/>
</dbReference>
<organism evidence="3 4">
    <name type="scientific">Polarella glacialis</name>
    <name type="common">Dinoflagellate</name>
    <dbReference type="NCBI Taxonomy" id="89957"/>
    <lineage>
        <taxon>Eukaryota</taxon>
        <taxon>Sar</taxon>
        <taxon>Alveolata</taxon>
        <taxon>Dinophyceae</taxon>
        <taxon>Suessiales</taxon>
        <taxon>Suessiaceae</taxon>
        <taxon>Polarella</taxon>
    </lineage>
</organism>
<keyword evidence="4" id="KW-1185">Reference proteome</keyword>
<name>A0A813DDQ9_POLGL</name>
<dbReference type="Gene3D" id="3.30.360.10">
    <property type="entry name" value="Dihydrodipicolinate Reductase, domain 2"/>
    <property type="match status" value="1"/>
</dbReference>
<protein>
    <recommendedName>
        <fullName evidence="2">Gfo/Idh/MocA-like oxidoreductase N-terminal domain-containing protein</fullName>
    </recommendedName>
</protein>
<gene>
    <name evidence="3" type="ORF">PGLA1383_LOCUS5755</name>
</gene>
<dbReference type="GO" id="GO:0000166">
    <property type="term" value="F:nucleotide binding"/>
    <property type="evidence" value="ECO:0007669"/>
    <property type="project" value="InterPro"/>
</dbReference>
<evidence type="ECO:0000259" key="2">
    <source>
        <dbReference type="Pfam" id="PF01408"/>
    </source>
</evidence>
<evidence type="ECO:0000313" key="3">
    <source>
        <dbReference type="EMBL" id="CAE8586911.1"/>
    </source>
</evidence>
<dbReference type="InterPro" id="IPR000683">
    <property type="entry name" value="Gfo/Idh/MocA-like_OxRdtase_N"/>
</dbReference>
<dbReference type="Pfam" id="PF01408">
    <property type="entry name" value="GFO_IDH_MocA"/>
    <property type="match status" value="1"/>
</dbReference>
<feature type="compositionally biased region" description="Basic and acidic residues" evidence="1">
    <location>
        <begin position="54"/>
        <end position="65"/>
    </location>
</feature>
<reference evidence="3" key="1">
    <citation type="submission" date="2021-02" db="EMBL/GenBank/DDBJ databases">
        <authorList>
            <person name="Dougan E. K."/>
            <person name="Rhodes N."/>
            <person name="Thang M."/>
            <person name="Chan C."/>
        </authorList>
    </citation>
    <scope>NUCLEOTIDE SEQUENCE</scope>
</reference>
<dbReference type="GO" id="GO:0005737">
    <property type="term" value="C:cytoplasm"/>
    <property type="evidence" value="ECO:0007669"/>
    <property type="project" value="TreeGrafter"/>
</dbReference>
<dbReference type="PANTHER" id="PTHR42840:SF6">
    <property type="entry name" value="BINDING ROSSMANN FOLD OXIDOREDUCTASE, PUTATIVE (AFU_ORTHOLOGUE AFUA_3G11930)-RELATED"/>
    <property type="match status" value="1"/>
</dbReference>
<dbReference type="GO" id="GO:0006740">
    <property type="term" value="P:NADPH regeneration"/>
    <property type="evidence" value="ECO:0007669"/>
    <property type="project" value="TreeGrafter"/>
</dbReference>
<feature type="region of interest" description="Disordered" evidence="1">
    <location>
        <begin position="54"/>
        <end position="132"/>
    </location>
</feature>
<evidence type="ECO:0000256" key="1">
    <source>
        <dbReference type="SAM" id="MobiDB-lite"/>
    </source>
</evidence>
<feature type="compositionally biased region" description="Basic and acidic residues" evidence="1">
    <location>
        <begin position="79"/>
        <end position="107"/>
    </location>
</feature>
<feature type="domain" description="Gfo/Idh/MocA-like oxidoreductase N-terminal" evidence="2">
    <location>
        <begin position="302"/>
        <end position="358"/>
    </location>
</feature>
<dbReference type="Gene3D" id="3.40.50.720">
    <property type="entry name" value="NAD(P)-binding Rossmann-like Domain"/>
    <property type="match status" value="1"/>
</dbReference>
<proteinExistence type="predicted"/>
<dbReference type="PANTHER" id="PTHR42840">
    <property type="entry name" value="NAD(P)-BINDING ROSSMANN-FOLD SUPERFAMILY PROTEIN-RELATED"/>
    <property type="match status" value="1"/>
</dbReference>
<dbReference type="SUPFAM" id="SSF55347">
    <property type="entry name" value="Glyceraldehyde-3-phosphate dehydrogenase-like, C-terminal domain"/>
    <property type="match status" value="1"/>
</dbReference>
<dbReference type="AlphaFoldDB" id="A0A813DDQ9"/>
<accession>A0A813DDQ9</accession>
<feature type="compositionally biased region" description="Basic residues" evidence="1">
    <location>
        <begin position="66"/>
        <end position="78"/>
    </location>
</feature>
<feature type="non-terminal residue" evidence="3">
    <location>
        <position position="528"/>
    </location>
</feature>